<accession>A0A5J4QCT4</accession>
<comment type="caution">
    <text evidence="2">The sequence shown here is derived from an EMBL/GenBank/DDBJ whole genome shotgun (WGS) entry which is preliminary data.</text>
</comment>
<gene>
    <name evidence="2" type="ORF">EZS27_030339</name>
</gene>
<feature type="domain" description="Carboxymuconolactone decarboxylase-like" evidence="1">
    <location>
        <begin position="31"/>
        <end position="106"/>
    </location>
</feature>
<dbReference type="GO" id="GO:0051920">
    <property type="term" value="F:peroxiredoxin activity"/>
    <property type="evidence" value="ECO:0007669"/>
    <property type="project" value="InterPro"/>
</dbReference>
<dbReference type="PANTHER" id="PTHR33930">
    <property type="entry name" value="ALKYL HYDROPEROXIDE REDUCTASE AHPD"/>
    <property type="match status" value="1"/>
</dbReference>
<name>A0A5J4QCT4_9ZZZZ</name>
<dbReference type="SUPFAM" id="SSF69118">
    <property type="entry name" value="AhpD-like"/>
    <property type="match status" value="1"/>
</dbReference>
<protein>
    <recommendedName>
        <fullName evidence="1">Carboxymuconolactone decarboxylase-like domain-containing protein</fullName>
    </recommendedName>
</protein>
<dbReference type="EMBL" id="SNRY01003768">
    <property type="protein sequence ID" value="KAA6319806.1"/>
    <property type="molecule type" value="Genomic_DNA"/>
</dbReference>
<dbReference type="Gene3D" id="1.20.1290.10">
    <property type="entry name" value="AhpD-like"/>
    <property type="match status" value="1"/>
</dbReference>
<dbReference type="PANTHER" id="PTHR33930:SF2">
    <property type="entry name" value="BLR3452 PROTEIN"/>
    <property type="match status" value="1"/>
</dbReference>
<proteinExistence type="predicted"/>
<evidence type="ECO:0000313" key="2">
    <source>
        <dbReference type="EMBL" id="KAA6319806.1"/>
    </source>
</evidence>
<evidence type="ECO:0000259" key="1">
    <source>
        <dbReference type="Pfam" id="PF02627"/>
    </source>
</evidence>
<dbReference type="InterPro" id="IPR003779">
    <property type="entry name" value="CMD-like"/>
</dbReference>
<sequence length="120" mass="13137">MKEQSNKLTSLPNMETKKQKNLMEVFQEESPEVAQAFGRLIQSVSNMKALEPKVKQLIYIAIRASQGETAAVTTHVPMAKRAGATRDELKEAIIMTTTVCGIKGIASCLIPALEAYDNAK</sequence>
<dbReference type="InterPro" id="IPR029032">
    <property type="entry name" value="AhpD-like"/>
</dbReference>
<reference evidence="2" key="1">
    <citation type="submission" date="2019-03" db="EMBL/GenBank/DDBJ databases">
        <title>Single cell metagenomics reveals metabolic interactions within the superorganism composed of flagellate Streblomastix strix and complex community of Bacteroidetes bacteria on its surface.</title>
        <authorList>
            <person name="Treitli S.C."/>
            <person name="Kolisko M."/>
            <person name="Husnik F."/>
            <person name="Keeling P."/>
            <person name="Hampl V."/>
        </authorList>
    </citation>
    <scope>NUCLEOTIDE SEQUENCE</scope>
    <source>
        <strain evidence="2">STM</strain>
    </source>
</reference>
<dbReference type="Pfam" id="PF02627">
    <property type="entry name" value="CMD"/>
    <property type="match status" value="1"/>
</dbReference>
<organism evidence="2">
    <name type="scientific">termite gut metagenome</name>
    <dbReference type="NCBI Taxonomy" id="433724"/>
    <lineage>
        <taxon>unclassified sequences</taxon>
        <taxon>metagenomes</taxon>
        <taxon>organismal metagenomes</taxon>
    </lineage>
</organism>
<dbReference type="AlphaFoldDB" id="A0A5J4QCT4"/>